<gene>
    <name evidence="2" type="ORF">KME60_33290</name>
</gene>
<keyword evidence="1" id="KW-0812">Transmembrane</keyword>
<evidence type="ECO:0000313" key="2">
    <source>
        <dbReference type="EMBL" id="MBW4672170.1"/>
    </source>
</evidence>
<keyword evidence="1" id="KW-1133">Transmembrane helix</keyword>
<evidence type="ECO:0000313" key="3">
    <source>
        <dbReference type="Proteomes" id="UP000729701"/>
    </source>
</evidence>
<protein>
    <submittedName>
        <fullName evidence="2">Uncharacterized protein</fullName>
    </submittedName>
</protein>
<reference evidence="2" key="1">
    <citation type="submission" date="2021-05" db="EMBL/GenBank/DDBJ databases">
        <authorList>
            <person name="Pietrasiak N."/>
            <person name="Ward R."/>
            <person name="Stajich J.E."/>
            <person name="Kurbessoian T."/>
        </authorList>
    </citation>
    <scope>NUCLEOTIDE SEQUENCE</scope>
    <source>
        <strain evidence="2">GSE-NOS-MK-12-04C</strain>
    </source>
</reference>
<feature type="transmembrane region" description="Helical" evidence="1">
    <location>
        <begin position="41"/>
        <end position="63"/>
    </location>
</feature>
<keyword evidence="1" id="KW-0472">Membrane</keyword>
<organism evidence="2 3">
    <name type="scientific">Cyanomargarita calcarea GSE-NOS-MK-12-04C</name>
    <dbReference type="NCBI Taxonomy" id="2839659"/>
    <lineage>
        <taxon>Bacteria</taxon>
        <taxon>Bacillati</taxon>
        <taxon>Cyanobacteriota</taxon>
        <taxon>Cyanophyceae</taxon>
        <taxon>Nostocales</taxon>
        <taxon>Cyanomargaritaceae</taxon>
        <taxon>Cyanomargarita</taxon>
    </lineage>
</organism>
<name>A0A951QTX2_9CYAN</name>
<comment type="caution">
    <text evidence="2">The sequence shown here is derived from an EMBL/GenBank/DDBJ whole genome shotgun (WGS) entry which is preliminary data.</text>
</comment>
<evidence type="ECO:0000256" key="1">
    <source>
        <dbReference type="SAM" id="Phobius"/>
    </source>
</evidence>
<sequence>MMKIFQSWKWMSQQNLNAIPKVPKGIHRLPIKPVEKRFNPWLMPLLLGTGLGVAIALGGMHVLSNRPPTQQITAANKPEKTVAASMTVTLARVETAHL</sequence>
<reference evidence="2" key="2">
    <citation type="journal article" date="2022" name="Microbiol. Resour. Announc.">
        <title>Metagenome Sequencing to Explore Phylogenomics of Terrestrial Cyanobacteria.</title>
        <authorList>
            <person name="Ward R.D."/>
            <person name="Stajich J.E."/>
            <person name="Johansen J.R."/>
            <person name="Huntemann M."/>
            <person name="Clum A."/>
            <person name="Foster B."/>
            <person name="Foster B."/>
            <person name="Roux S."/>
            <person name="Palaniappan K."/>
            <person name="Varghese N."/>
            <person name="Mukherjee S."/>
            <person name="Reddy T.B.K."/>
            <person name="Daum C."/>
            <person name="Copeland A."/>
            <person name="Chen I.A."/>
            <person name="Ivanova N.N."/>
            <person name="Kyrpides N.C."/>
            <person name="Shapiro N."/>
            <person name="Eloe-Fadrosh E.A."/>
            <person name="Pietrasiak N."/>
        </authorList>
    </citation>
    <scope>NUCLEOTIDE SEQUENCE</scope>
    <source>
        <strain evidence="2">GSE-NOS-MK-12-04C</strain>
    </source>
</reference>
<dbReference type="AlphaFoldDB" id="A0A951QTX2"/>
<dbReference type="Proteomes" id="UP000729701">
    <property type="component" value="Unassembled WGS sequence"/>
</dbReference>
<accession>A0A951QTX2</accession>
<dbReference type="EMBL" id="JAHHGZ010000065">
    <property type="protein sequence ID" value="MBW4672170.1"/>
    <property type="molecule type" value="Genomic_DNA"/>
</dbReference>
<proteinExistence type="predicted"/>